<comment type="caution">
    <text evidence="3">The sequence shown here is derived from an EMBL/GenBank/DDBJ whole genome shotgun (WGS) entry which is preliminary data.</text>
</comment>
<dbReference type="GO" id="GO:0035925">
    <property type="term" value="F:mRNA 3'-UTR AU-rich region binding"/>
    <property type="evidence" value="ECO:0007669"/>
    <property type="project" value="TreeGrafter"/>
</dbReference>
<accession>A0A0R1MXC8</accession>
<dbReference type="OrthoDB" id="110915at2"/>
<dbReference type="AlphaFoldDB" id="A0A0R1MXC8"/>
<dbReference type="RefSeq" id="WP_057822258.1">
    <property type="nucleotide sequence ID" value="NZ_AZEC01000018.1"/>
</dbReference>
<dbReference type="InterPro" id="IPR036291">
    <property type="entry name" value="NAD(P)-bd_dom_sf"/>
</dbReference>
<proteinExistence type="predicted"/>
<dbReference type="InterPro" id="IPR011032">
    <property type="entry name" value="GroES-like_sf"/>
</dbReference>
<evidence type="ECO:0000313" key="4">
    <source>
        <dbReference type="Proteomes" id="UP000051330"/>
    </source>
</evidence>
<dbReference type="PANTHER" id="PTHR48106:SF13">
    <property type="entry name" value="QUINONE OXIDOREDUCTASE-RELATED"/>
    <property type="match status" value="1"/>
</dbReference>
<dbReference type="GO" id="GO:0070402">
    <property type="term" value="F:NADPH binding"/>
    <property type="evidence" value="ECO:0007669"/>
    <property type="project" value="TreeGrafter"/>
</dbReference>
<keyword evidence="2" id="KW-0560">Oxidoreductase</keyword>
<organism evidence="3 4">
    <name type="scientific">Schleiferilactobacillus perolens DSM 12744</name>
    <dbReference type="NCBI Taxonomy" id="1423792"/>
    <lineage>
        <taxon>Bacteria</taxon>
        <taxon>Bacillati</taxon>
        <taxon>Bacillota</taxon>
        <taxon>Bacilli</taxon>
        <taxon>Lactobacillales</taxon>
        <taxon>Lactobacillaceae</taxon>
        <taxon>Schleiferilactobacillus</taxon>
    </lineage>
</organism>
<dbReference type="GO" id="GO:0005829">
    <property type="term" value="C:cytosol"/>
    <property type="evidence" value="ECO:0007669"/>
    <property type="project" value="TreeGrafter"/>
</dbReference>
<evidence type="ECO:0000256" key="1">
    <source>
        <dbReference type="ARBA" id="ARBA00022857"/>
    </source>
</evidence>
<name>A0A0R1MXC8_9LACO</name>
<keyword evidence="1" id="KW-0521">NADP</keyword>
<dbReference type="EMBL" id="AZEC01000018">
    <property type="protein sequence ID" value="KRL08867.1"/>
    <property type="molecule type" value="Genomic_DNA"/>
</dbReference>
<dbReference type="Gene3D" id="3.90.180.10">
    <property type="entry name" value="Medium-chain alcohol dehydrogenases, catalytic domain"/>
    <property type="match status" value="1"/>
</dbReference>
<dbReference type="STRING" id="1423792.FD09_GL001120"/>
<protein>
    <submittedName>
        <fullName evidence="3">NADPH quinone reductase related Zn-dependent oxidoreductase</fullName>
    </submittedName>
</protein>
<dbReference type="Proteomes" id="UP000051330">
    <property type="component" value="Unassembled WGS sequence"/>
</dbReference>
<dbReference type="GO" id="GO:0003960">
    <property type="term" value="F:quinone reductase (NADPH) activity"/>
    <property type="evidence" value="ECO:0007669"/>
    <property type="project" value="TreeGrafter"/>
</dbReference>
<keyword evidence="4" id="KW-1185">Reference proteome</keyword>
<reference evidence="3 4" key="1">
    <citation type="journal article" date="2015" name="Genome Announc.">
        <title>Expanding the biotechnology potential of lactobacilli through comparative genomics of 213 strains and associated genera.</title>
        <authorList>
            <person name="Sun Z."/>
            <person name="Harris H.M."/>
            <person name="McCann A."/>
            <person name="Guo C."/>
            <person name="Argimon S."/>
            <person name="Zhang W."/>
            <person name="Yang X."/>
            <person name="Jeffery I.B."/>
            <person name="Cooney J.C."/>
            <person name="Kagawa T.F."/>
            <person name="Liu W."/>
            <person name="Song Y."/>
            <person name="Salvetti E."/>
            <person name="Wrobel A."/>
            <person name="Rasinkangas P."/>
            <person name="Parkhill J."/>
            <person name="Rea M.C."/>
            <person name="O'Sullivan O."/>
            <person name="Ritari J."/>
            <person name="Douillard F.P."/>
            <person name="Paul Ross R."/>
            <person name="Yang R."/>
            <person name="Briner A.E."/>
            <person name="Felis G.E."/>
            <person name="de Vos W.M."/>
            <person name="Barrangou R."/>
            <person name="Klaenhammer T.R."/>
            <person name="Caufield P.W."/>
            <person name="Cui Y."/>
            <person name="Zhang H."/>
            <person name="O'Toole P.W."/>
        </authorList>
    </citation>
    <scope>NUCLEOTIDE SEQUENCE [LARGE SCALE GENOMIC DNA]</scope>
    <source>
        <strain evidence="3 4">DSM 12744</strain>
    </source>
</reference>
<sequence>MTSEAIIQTDFSGIDGLQIAANPVNQVHGLSTLIQAAYVPVLPWDVLSENGDLPAGEQRSLPQVIGLGGSGWVHRASMLAPQVHAGQRVLALTITGSAATQFSAPVPFYIFPVPDQVSLAAAATLVGGGDEAWQLLHQIPEDPAVRVLVAGASGGVGLYLLQLLMQRRQFPDVISSPRSQQWLQSRFPELQVYTSDGLPADAQYDVVVDLASRTQLLQQLEPHYSHGQLIVAGLPGYQPLDSTITAHFENGLVSPGVYRRLLGMLAEGVIQADIDSIYPYPQVQIAQKQLHAAPSRGRILLQFENDFDK</sequence>
<dbReference type="SUPFAM" id="SSF51735">
    <property type="entry name" value="NAD(P)-binding Rossmann-fold domains"/>
    <property type="match status" value="1"/>
</dbReference>
<gene>
    <name evidence="3" type="ORF">FD09_GL001120</name>
</gene>
<dbReference type="PANTHER" id="PTHR48106">
    <property type="entry name" value="QUINONE OXIDOREDUCTASE PIG3-RELATED"/>
    <property type="match status" value="1"/>
</dbReference>
<evidence type="ECO:0000256" key="2">
    <source>
        <dbReference type="ARBA" id="ARBA00023002"/>
    </source>
</evidence>
<dbReference type="Gene3D" id="3.40.50.720">
    <property type="entry name" value="NAD(P)-binding Rossmann-like Domain"/>
    <property type="match status" value="1"/>
</dbReference>
<dbReference type="PATRIC" id="fig|1423792.3.peg.1140"/>
<evidence type="ECO:0000313" key="3">
    <source>
        <dbReference type="EMBL" id="KRL08867.1"/>
    </source>
</evidence>
<dbReference type="SUPFAM" id="SSF50129">
    <property type="entry name" value="GroES-like"/>
    <property type="match status" value="1"/>
</dbReference>